<keyword evidence="5 14" id="KW-0800">Toxin</keyword>
<evidence type="ECO:0000256" key="10">
    <source>
        <dbReference type="ARBA" id="ARBA00023026"/>
    </source>
</evidence>
<dbReference type="GO" id="GO:0031640">
    <property type="term" value="P:killing of cells of another organism"/>
    <property type="evidence" value="ECO:0007669"/>
    <property type="project" value="UniProtKB-KW"/>
</dbReference>
<dbReference type="InterPro" id="IPR038700">
    <property type="entry name" value="Thiol_cytolys_C_sf"/>
</dbReference>
<feature type="domain" description="Thiol-activated cytolysin C-terminal" evidence="15">
    <location>
        <begin position="363"/>
        <end position="421"/>
    </location>
</feature>
<keyword evidence="10" id="KW-0843">Virulence</keyword>
<evidence type="ECO:0000256" key="12">
    <source>
        <dbReference type="ARBA" id="ARBA00023136"/>
    </source>
</evidence>
<protein>
    <recommendedName>
        <fullName evidence="13 14">Thiol-activated cytolysin</fullName>
    </recommendedName>
</protein>
<keyword evidence="11 14" id="KW-0446">Lipid-binding</keyword>
<evidence type="ECO:0000256" key="6">
    <source>
        <dbReference type="ARBA" id="ARBA00022692"/>
    </source>
</evidence>
<dbReference type="GO" id="GO:0005576">
    <property type="term" value="C:extracellular region"/>
    <property type="evidence" value="ECO:0007669"/>
    <property type="project" value="UniProtKB-SubCell"/>
</dbReference>
<evidence type="ECO:0000256" key="3">
    <source>
        <dbReference type="ARBA" id="ARBA00022511"/>
    </source>
</evidence>
<gene>
    <name evidence="16" type="primary">ply</name>
</gene>
<keyword evidence="4 14" id="KW-0964">Secreted</keyword>
<comment type="similarity">
    <text evidence="1 14">Belongs to the cholesterol-dependent cytolysin family.</text>
</comment>
<dbReference type="AlphaFoldDB" id="A4GRE9"/>
<dbReference type="GO" id="GO:0015485">
    <property type="term" value="F:cholesterol binding"/>
    <property type="evidence" value="ECO:0007669"/>
    <property type="project" value="InterPro"/>
</dbReference>
<feature type="domain" description="Thiol-activated cytolysin C-terminal" evidence="15">
    <location>
        <begin position="422"/>
        <end position="471"/>
    </location>
</feature>
<keyword evidence="2 14" id="KW-1134">Transmembrane beta strand</keyword>
<dbReference type="PROSITE" id="PS00481">
    <property type="entry name" value="THIOL_CYTOLYSINS"/>
    <property type="match status" value="1"/>
</dbReference>
<name>A4GRE9_STREE</name>
<evidence type="ECO:0000256" key="5">
    <source>
        <dbReference type="ARBA" id="ARBA00022656"/>
    </source>
</evidence>
<dbReference type="PRINTS" id="PR01400">
    <property type="entry name" value="TACYTOLYSIN"/>
</dbReference>
<sequence length="479" mass="53793">MANKAVNDFILAMNYDKKKLLTHQGESIENRFIKEGNQLPDEFVVIERKKRSLSTNTSDISVTATNDSRLYPGALLVVDETLLENNPTLLAVDRAPMTYSIDLPGLASSDSFLQVEDPSNSSVRGAVNDLLAKWHQDYGQVNNVPARMQYEKITAHSMEQLKVKFGSDFEKTGNSLDIDFNSVHSGEKQIQIVNFKQIYYTVSVDAVKNPGDVFQDTVTVEDLKQRGISAERPLVYISSVAYGRQVYLKLETTSKSDEVEAAFEALIKGVKVAPQTEWKQILDNTEVKAVILGGDPSSGARVVTGKVDMVEDLIQEGSRFTADHPGLPISYTTSFLRDNVVATFQNSTDYVETKVTAYRNGDLLLDHSGAYVAQYYITWNELSYDHQGKEVLTPKAWDRNGQDLTAHFTTSIPLKGNVRNLLKGNVRNLSVKIRECTGLAWEWWRTVYEKTDLPLVRKRTISIWGTTLYPQVEDKVEND</sequence>
<dbReference type="InterPro" id="IPR036359">
    <property type="entry name" value="Thiol_cytolysin_sf"/>
</dbReference>
<evidence type="ECO:0000256" key="7">
    <source>
        <dbReference type="ARBA" id="ARBA00022735"/>
    </source>
</evidence>
<keyword evidence="6 14" id="KW-0812">Transmembrane</keyword>
<proteinExistence type="inferred from homology"/>
<evidence type="ECO:0000256" key="2">
    <source>
        <dbReference type="ARBA" id="ARBA00022452"/>
    </source>
</evidence>
<dbReference type="Gene3D" id="3.30.1040.20">
    <property type="match status" value="1"/>
</dbReference>
<evidence type="ECO:0000256" key="9">
    <source>
        <dbReference type="ARBA" id="ARBA00022870"/>
    </source>
</evidence>
<reference evidence="16" key="1">
    <citation type="journal article" date="2007" name="J. Infect. Dis.">
        <title>Presence of nonhemolytic pneumolysin in serotypes of Streptococcus pneumoniae associated with disease outbreaks.</title>
        <authorList>
            <person name="Jefferies J.M."/>
            <person name="Johnston C.H."/>
            <person name="Kirkham L.A."/>
            <person name="Cowan G.J."/>
            <person name="Ross K.S."/>
            <person name="Smith A."/>
            <person name="Clarke S.C."/>
            <person name="Brueggemann A.B."/>
            <person name="George R.C."/>
            <person name="Pichon B."/>
            <person name="Pluschke G."/>
            <person name="Pfluger V."/>
            <person name="Mitchell T.J."/>
        </authorList>
    </citation>
    <scope>NUCLEOTIDE SEQUENCE</scope>
    <source>
        <strain evidence="16">00-3645</strain>
    </source>
</reference>
<evidence type="ECO:0000256" key="13">
    <source>
        <dbReference type="ARBA" id="ARBA00030056"/>
    </source>
</evidence>
<evidence type="ECO:0000313" key="16">
    <source>
        <dbReference type="EMBL" id="ABO21347.1"/>
    </source>
</evidence>
<accession>A4GRE9</accession>
<evidence type="ECO:0000259" key="15">
    <source>
        <dbReference type="Pfam" id="PF17440"/>
    </source>
</evidence>
<keyword evidence="8 14" id="KW-0204">Cytolysis</keyword>
<keyword evidence="12 14" id="KW-0472">Membrane</keyword>
<keyword evidence="7 14" id="KW-0354">Hemolysis</keyword>
<dbReference type="Pfam" id="PF01289">
    <property type="entry name" value="Thiol_cytolysin"/>
    <property type="match status" value="1"/>
</dbReference>
<dbReference type="GO" id="GO:0020002">
    <property type="term" value="C:host cell plasma membrane"/>
    <property type="evidence" value="ECO:0007669"/>
    <property type="project" value="UniProtKB-SubCell"/>
</dbReference>
<dbReference type="InterPro" id="IPR035390">
    <property type="entry name" value="Thiol_cytolys_C"/>
</dbReference>
<dbReference type="Pfam" id="PF17440">
    <property type="entry name" value="Thiol_cytolys_C"/>
    <property type="match status" value="2"/>
</dbReference>
<evidence type="ECO:0000256" key="1">
    <source>
        <dbReference type="ARBA" id="ARBA00008503"/>
    </source>
</evidence>
<evidence type="ECO:0000256" key="11">
    <source>
        <dbReference type="ARBA" id="ARBA00023121"/>
    </source>
</evidence>
<evidence type="ECO:0000256" key="4">
    <source>
        <dbReference type="ARBA" id="ARBA00022525"/>
    </source>
</evidence>
<evidence type="ECO:0000256" key="14">
    <source>
        <dbReference type="RuleBase" id="RU364025"/>
    </source>
</evidence>
<dbReference type="GO" id="GO:0090729">
    <property type="term" value="F:toxin activity"/>
    <property type="evidence" value="ECO:0007669"/>
    <property type="project" value="UniProtKB-KW"/>
</dbReference>
<reference evidence="16" key="2">
    <citation type="submission" date="2007-02" db="EMBL/GenBank/DDBJ databases">
        <authorList>
            <person name="Johnston C.H.G."/>
            <person name="Jefferies J.M.C."/>
            <person name="Kirkham L.-A.S."/>
            <person name="Cowan G.J.M."/>
            <person name="Smith A."/>
            <person name="Clarke S.C."/>
            <person name="Brueggemann A.B."/>
            <person name="George R.C."/>
            <person name="Pichon B."/>
            <person name="Pluschke G."/>
            <person name="Mitchell T.J."/>
        </authorList>
    </citation>
    <scope>NUCLEOTIDE SEQUENCE</scope>
    <source>
        <strain evidence="16">00-3645</strain>
    </source>
</reference>
<dbReference type="EMBL" id="EF413925">
    <property type="protein sequence ID" value="ABO21347.1"/>
    <property type="molecule type" value="Genomic_DNA"/>
</dbReference>
<dbReference type="Gene3D" id="2.60.40.1430">
    <property type="entry name" value="Perfringolysin, domain 4"/>
    <property type="match status" value="1"/>
</dbReference>
<dbReference type="Gene3D" id="3.90.840.10">
    <property type="entry name" value="Thiol-activated cytolysin superfamily/Thiol-activated cytolysin, alpha-beta domain"/>
    <property type="match status" value="1"/>
</dbReference>
<dbReference type="InterPro" id="IPR036363">
    <property type="entry name" value="Thiol_cytolysin_ab_sf"/>
</dbReference>
<dbReference type="InterPro" id="IPR001869">
    <property type="entry name" value="Thiol_cytolysin"/>
</dbReference>
<dbReference type="SUPFAM" id="SSF56978">
    <property type="entry name" value="Perfringolysin"/>
    <property type="match status" value="1"/>
</dbReference>
<evidence type="ECO:0000256" key="8">
    <source>
        <dbReference type="ARBA" id="ARBA00022852"/>
    </source>
</evidence>
<keyword evidence="9 14" id="KW-1043">Host membrane</keyword>
<organism evidence="16">
    <name type="scientific">Streptococcus pneumoniae</name>
    <dbReference type="NCBI Taxonomy" id="1313"/>
    <lineage>
        <taxon>Bacteria</taxon>
        <taxon>Bacillati</taxon>
        <taxon>Bacillota</taxon>
        <taxon>Bacilli</taxon>
        <taxon>Lactobacillales</taxon>
        <taxon>Streptococcaceae</taxon>
        <taxon>Streptococcus</taxon>
    </lineage>
</organism>
<comment type="function">
    <text evidence="14">A cholesterol-dependent toxin that causes cytolysis by forming pores in cholesterol containing host membranes. After binding to target membranes, the protein undergoes a major conformation change, leading to its insertion in the host membrane and formation of an oligomeric pore complex. Cholesterol is required for binding to host membranes, membrane insertion and pore formation; cholesterol binding is mediated by a Thr-Leu pair in the C-terminus. Can be reversibly inactivated by oxidation.</text>
</comment>
<dbReference type="Gene3D" id="3.40.30.40">
    <property type="entry name" value="Perfringolysin"/>
    <property type="match status" value="1"/>
</dbReference>
<keyword evidence="3 14" id="KW-1032">Host cell membrane</keyword>
<comment type="subcellular location">
    <subcellularLocation>
        <location evidence="14">Secreted</location>
    </subcellularLocation>
    <subcellularLocation>
        <location evidence="14">Host cell membrane</location>
        <topology evidence="14">Multi-pass membrane protein</topology>
    </subcellularLocation>
</comment>